<dbReference type="SMART" id="SM00822">
    <property type="entry name" value="PKS_KR"/>
    <property type="match status" value="1"/>
</dbReference>
<dbReference type="InterPro" id="IPR036291">
    <property type="entry name" value="NAD(P)-bd_dom_sf"/>
</dbReference>
<dbReference type="InterPro" id="IPR050091">
    <property type="entry name" value="PKS_NRPS_Biosynth_Enz"/>
</dbReference>
<gene>
    <name evidence="4" type="ORF">SO694_00048041</name>
</gene>
<evidence type="ECO:0000313" key="4">
    <source>
        <dbReference type="EMBL" id="KAK7249354.1"/>
    </source>
</evidence>
<evidence type="ECO:0000313" key="5">
    <source>
        <dbReference type="Proteomes" id="UP001363151"/>
    </source>
</evidence>
<dbReference type="PANTHER" id="PTHR43775:SF37">
    <property type="entry name" value="SI:DKEY-61P9.11"/>
    <property type="match status" value="1"/>
</dbReference>
<dbReference type="Proteomes" id="UP001363151">
    <property type="component" value="Unassembled WGS sequence"/>
</dbReference>
<dbReference type="SUPFAM" id="SSF51735">
    <property type="entry name" value="NAD(P)-binding Rossmann-fold domains"/>
    <property type="match status" value="1"/>
</dbReference>
<protein>
    <submittedName>
        <fullName evidence="4">Phosphopantetheine binding protein</fullName>
    </submittedName>
</protein>
<evidence type="ECO:0000256" key="2">
    <source>
        <dbReference type="ARBA" id="ARBA00022553"/>
    </source>
</evidence>
<sequence>MATLADRKDNKAKDGKSKKKGRIFVDWEKIGAVQVTPEGGKYAEWQLGIKPTPKQRRESDWAGRLERLSTAMCYLTEWCWEPLLDMHPEDKIATHDILVFADENGICAEVVKALKTEWPGGDEDDIGYGSKWGRGGCGAGRVKVVKKSMGELSERKIKRELDQGWDMVIVGYGMDLPSTNSVEDVAKKQADTLKFLFDLGKIMVADPDLVKKLAVLTSDVFSDAKQLHDEYGLGVVTNATFEGFLNCLRVELETLPILHLDLDWYLDDAMMEHVALELFRPGLFGANQVRLGAKGRYCARLMSHHKYAVAPQKDQPWLDETTKFESYLKPHLYTEGVVALSGGNGALAMVMTLFLIEKMGASKSSATTKFLFLSRSAKIPAEQESMWKNVQAAIAGTAMVAEQIKCDVSKPELVEAFVKEHTPNLKGFVHAAGILRDNVLEKQEWSDFEAVFAPKAKGALYVHDALEKHENPLHFFWLFSSLATMGSRGQSNYAAANSFLNGLARHRVALGKPCCSIMWGGWGEAGMAANLPASVKKRYADGPLPLFSNREALQGLDESLATGLSTLGVWKFNPEALKAMNEMDDDASASLYMRTYYSRISPLECYFSYPYGWMDEYTACVDFQRIQEDRDEVEQHLVEPHFKYTGLPFLDKDPETLDSPGPSYVGPQAAAEIRAEYLASNVVNDGLAW</sequence>
<accession>A0ABR1G8E1</accession>
<feature type="domain" description="Ketoreductase" evidence="3">
    <location>
        <begin position="336"/>
        <end position="525"/>
    </location>
</feature>
<dbReference type="EMBL" id="JBBJCI010000079">
    <property type="protein sequence ID" value="KAK7249354.1"/>
    <property type="molecule type" value="Genomic_DNA"/>
</dbReference>
<name>A0ABR1G8E1_AURAN</name>
<evidence type="ECO:0000259" key="3">
    <source>
        <dbReference type="SMART" id="SM00822"/>
    </source>
</evidence>
<dbReference type="InterPro" id="IPR013968">
    <property type="entry name" value="PKS_KR"/>
</dbReference>
<keyword evidence="1" id="KW-0596">Phosphopantetheine</keyword>
<evidence type="ECO:0000256" key="1">
    <source>
        <dbReference type="ARBA" id="ARBA00022450"/>
    </source>
</evidence>
<organism evidence="4 5">
    <name type="scientific">Aureococcus anophagefferens</name>
    <name type="common">Harmful bloom alga</name>
    <dbReference type="NCBI Taxonomy" id="44056"/>
    <lineage>
        <taxon>Eukaryota</taxon>
        <taxon>Sar</taxon>
        <taxon>Stramenopiles</taxon>
        <taxon>Ochrophyta</taxon>
        <taxon>Pelagophyceae</taxon>
        <taxon>Pelagomonadales</taxon>
        <taxon>Pelagomonadaceae</taxon>
        <taxon>Aureococcus</taxon>
    </lineage>
</organism>
<keyword evidence="2" id="KW-0597">Phosphoprotein</keyword>
<keyword evidence="5" id="KW-1185">Reference proteome</keyword>
<comment type="caution">
    <text evidence="4">The sequence shown here is derived from an EMBL/GenBank/DDBJ whole genome shotgun (WGS) entry which is preliminary data.</text>
</comment>
<dbReference type="InterPro" id="IPR057326">
    <property type="entry name" value="KR_dom"/>
</dbReference>
<dbReference type="PANTHER" id="PTHR43775">
    <property type="entry name" value="FATTY ACID SYNTHASE"/>
    <property type="match status" value="1"/>
</dbReference>
<reference evidence="4 5" key="1">
    <citation type="submission" date="2024-03" db="EMBL/GenBank/DDBJ databases">
        <title>Aureococcus anophagefferens CCMP1851 and Kratosvirus quantuckense: Draft genome of a second virus-susceptible host strain in the model system.</title>
        <authorList>
            <person name="Chase E."/>
            <person name="Truchon A.R."/>
            <person name="Schepens W."/>
            <person name="Wilhelm S.W."/>
        </authorList>
    </citation>
    <scope>NUCLEOTIDE SEQUENCE [LARGE SCALE GENOMIC DNA]</scope>
    <source>
        <strain evidence="4 5">CCMP1851</strain>
    </source>
</reference>
<dbReference type="Gene3D" id="3.40.50.720">
    <property type="entry name" value="NAD(P)-binding Rossmann-like Domain"/>
    <property type="match status" value="1"/>
</dbReference>
<proteinExistence type="predicted"/>
<dbReference type="CDD" id="cd05274">
    <property type="entry name" value="KR_FAS_SDR_x"/>
    <property type="match status" value="1"/>
</dbReference>
<dbReference type="Pfam" id="PF08659">
    <property type="entry name" value="KR"/>
    <property type="match status" value="1"/>
</dbReference>